<dbReference type="PROSITE" id="PS50931">
    <property type="entry name" value="HTH_LYSR"/>
    <property type="match status" value="1"/>
</dbReference>
<evidence type="ECO:0000259" key="5">
    <source>
        <dbReference type="PROSITE" id="PS50931"/>
    </source>
</evidence>
<comment type="caution">
    <text evidence="6">The sequence shown here is derived from an EMBL/GenBank/DDBJ whole genome shotgun (WGS) entry which is preliminary data.</text>
</comment>
<comment type="similarity">
    <text evidence="1">Belongs to the LysR transcriptional regulatory family.</text>
</comment>
<sequence length="300" mass="33072">MSIPTADWSDYQAFLAIARGGQLSRAARSLGMNPTTVGRRLRKLEAALGTTLFEQTRTGQALTEAGENLLMAVESMDRAAARIATTAEEGEGLSGTLRISTTEGFGIWFLSPHLQRFQAKHPRLGIDLVPSTGETLNPSRREADVAIALARPRKGPLVAHKLANYQLGLYATKSYLEAHGTPRRAADLIKGHTLVGYIPDMLHAPELRYLDEIHPGLKATLRSPSVTAQHSFVAAGAGIGVLPTFMARADPRIVNVLREVRLMRAFWFVTHEDIRSLPRITEFRQWLDEIVHAREDVLTP</sequence>
<organism evidence="6 7">
    <name type="scientific">Novosphingobium organovorum</name>
    <dbReference type="NCBI Taxonomy" id="2930092"/>
    <lineage>
        <taxon>Bacteria</taxon>
        <taxon>Pseudomonadati</taxon>
        <taxon>Pseudomonadota</taxon>
        <taxon>Alphaproteobacteria</taxon>
        <taxon>Sphingomonadales</taxon>
        <taxon>Sphingomonadaceae</taxon>
        <taxon>Novosphingobium</taxon>
    </lineage>
</organism>
<gene>
    <name evidence="6" type="ORF">MTR62_13930</name>
</gene>
<evidence type="ECO:0000256" key="3">
    <source>
        <dbReference type="ARBA" id="ARBA00023125"/>
    </source>
</evidence>
<dbReference type="InterPro" id="IPR036390">
    <property type="entry name" value="WH_DNA-bd_sf"/>
</dbReference>
<name>A0ABT0BFG1_9SPHN</name>
<dbReference type="RefSeq" id="WP_244021895.1">
    <property type="nucleotide sequence ID" value="NZ_JALHLF010000060.1"/>
</dbReference>
<dbReference type="InterPro" id="IPR000847">
    <property type="entry name" value="LysR_HTH_N"/>
</dbReference>
<evidence type="ECO:0000256" key="1">
    <source>
        <dbReference type="ARBA" id="ARBA00009437"/>
    </source>
</evidence>
<evidence type="ECO:0000256" key="4">
    <source>
        <dbReference type="ARBA" id="ARBA00023163"/>
    </source>
</evidence>
<dbReference type="Proteomes" id="UP001162881">
    <property type="component" value="Unassembled WGS sequence"/>
</dbReference>
<feature type="domain" description="HTH lysR-type" evidence="5">
    <location>
        <begin position="12"/>
        <end position="63"/>
    </location>
</feature>
<keyword evidence="3" id="KW-0238">DNA-binding</keyword>
<dbReference type="InterPro" id="IPR036388">
    <property type="entry name" value="WH-like_DNA-bd_sf"/>
</dbReference>
<dbReference type="SUPFAM" id="SSF46785">
    <property type="entry name" value="Winged helix' DNA-binding domain"/>
    <property type="match status" value="1"/>
</dbReference>
<protein>
    <submittedName>
        <fullName evidence="6">LysR family transcriptional regulator</fullName>
    </submittedName>
</protein>
<evidence type="ECO:0000313" key="7">
    <source>
        <dbReference type="Proteomes" id="UP001162881"/>
    </source>
</evidence>
<dbReference type="Gene3D" id="3.40.190.290">
    <property type="match status" value="1"/>
</dbReference>
<reference evidence="6" key="1">
    <citation type="submission" date="2022-03" db="EMBL/GenBank/DDBJ databases">
        <title>Identification of a novel bacterium isolated from mangrove sediments.</title>
        <authorList>
            <person name="Pan X."/>
        </authorList>
    </citation>
    <scope>NUCLEOTIDE SEQUENCE</scope>
    <source>
        <strain evidence="6">B1949</strain>
    </source>
</reference>
<dbReference type="Pfam" id="PF00126">
    <property type="entry name" value="HTH_1"/>
    <property type="match status" value="1"/>
</dbReference>
<evidence type="ECO:0000313" key="6">
    <source>
        <dbReference type="EMBL" id="MCJ2183782.1"/>
    </source>
</evidence>
<evidence type="ECO:0000256" key="2">
    <source>
        <dbReference type="ARBA" id="ARBA00023015"/>
    </source>
</evidence>
<dbReference type="InterPro" id="IPR005119">
    <property type="entry name" value="LysR_subst-bd"/>
</dbReference>
<keyword evidence="7" id="KW-1185">Reference proteome</keyword>
<keyword evidence="4" id="KW-0804">Transcription</keyword>
<dbReference type="Gene3D" id="1.10.10.10">
    <property type="entry name" value="Winged helix-like DNA-binding domain superfamily/Winged helix DNA-binding domain"/>
    <property type="match status" value="1"/>
</dbReference>
<dbReference type="Pfam" id="PF03466">
    <property type="entry name" value="LysR_substrate"/>
    <property type="match status" value="1"/>
</dbReference>
<dbReference type="EMBL" id="JALHLF010000060">
    <property type="protein sequence ID" value="MCJ2183782.1"/>
    <property type="molecule type" value="Genomic_DNA"/>
</dbReference>
<dbReference type="SUPFAM" id="SSF53850">
    <property type="entry name" value="Periplasmic binding protein-like II"/>
    <property type="match status" value="1"/>
</dbReference>
<accession>A0ABT0BFG1</accession>
<keyword evidence="2" id="KW-0805">Transcription regulation</keyword>
<dbReference type="PANTHER" id="PTHR30537:SF3">
    <property type="entry name" value="TRANSCRIPTIONAL REGULATORY PROTEIN"/>
    <property type="match status" value="1"/>
</dbReference>
<dbReference type="InterPro" id="IPR058163">
    <property type="entry name" value="LysR-type_TF_proteobact-type"/>
</dbReference>
<proteinExistence type="inferred from homology"/>
<dbReference type="PANTHER" id="PTHR30537">
    <property type="entry name" value="HTH-TYPE TRANSCRIPTIONAL REGULATOR"/>
    <property type="match status" value="1"/>
</dbReference>